<reference evidence="11 12" key="1">
    <citation type="journal article" date="2015" name="Genome Announc.">
        <title>Expanding the biotechnology potential of lactobacilli through comparative genomics of 213 strains and associated genera.</title>
        <authorList>
            <person name="Sun Z."/>
            <person name="Harris H.M."/>
            <person name="McCann A."/>
            <person name="Guo C."/>
            <person name="Argimon S."/>
            <person name="Zhang W."/>
            <person name="Yang X."/>
            <person name="Jeffery I.B."/>
            <person name="Cooney J.C."/>
            <person name="Kagawa T.F."/>
            <person name="Liu W."/>
            <person name="Song Y."/>
            <person name="Salvetti E."/>
            <person name="Wrobel A."/>
            <person name="Rasinkangas P."/>
            <person name="Parkhill J."/>
            <person name="Rea M.C."/>
            <person name="O'Sullivan O."/>
            <person name="Ritari J."/>
            <person name="Douillard F.P."/>
            <person name="Paul Ross R."/>
            <person name="Yang R."/>
            <person name="Briner A.E."/>
            <person name="Felis G.E."/>
            <person name="de Vos W.M."/>
            <person name="Barrangou R."/>
            <person name="Klaenhammer T.R."/>
            <person name="Caufield P.W."/>
            <person name="Cui Y."/>
            <person name="Zhang H."/>
            <person name="O'Toole P.W."/>
        </authorList>
    </citation>
    <scope>NUCLEOTIDE SEQUENCE [LARGE SCALE GENOMIC DNA]</scope>
    <source>
        <strain evidence="11 12">DSM 18630</strain>
    </source>
</reference>
<evidence type="ECO:0000256" key="3">
    <source>
        <dbReference type="ARBA" id="ARBA00022692"/>
    </source>
</evidence>
<feature type="transmembrane region" description="Helical" evidence="10">
    <location>
        <begin position="194"/>
        <end position="215"/>
    </location>
</feature>
<feature type="transmembrane region" description="Helical" evidence="10">
    <location>
        <begin position="55"/>
        <end position="80"/>
    </location>
</feature>
<dbReference type="InterPro" id="IPR050368">
    <property type="entry name" value="ClC-type_chloride_channel"/>
</dbReference>
<evidence type="ECO:0000256" key="6">
    <source>
        <dbReference type="ARBA" id="ARBA00023136"/>
    </source>
</evidence>
<dbReference type="Gene3D" id="1.10.3080.10">
    <property type="entry name" value="Clc chloride channel"/>
    <property type="match status" value="1"/>
</dbReference>
<feature type="transmembrane region" description="Helical" evidence="10">
    <location>
        <begin position="227"/>
        <end position="247"/>
    </location>
</feature>
<dbReference type="PANTHER" id="PTHR43427:SF6">
    <property type="entry name" value="CHLORIDE CHANNEL PROTEIN CLC-E"/>
    <property type="match status" value="1"/>
</dbReference>
<accession>A0A0R1VL50</accession>
<feature type="transmembrane region" description="Helical" evidence="10">
    <location>
        <begin position="101"/>
        <end position="121"/>
    </location>
</feature>
<keyword evidence="7" id="KW-0869">Chloride channel</keyword>
<evidence type="ECO:0000256" key="10">
    <source>
        <dbReference type="SAM" id="Phobius"/>
    </source>
</evidence>
<dbReference type="PANTHER" id="PTHR43427">
    <property type="entry name" value="CHLORIDE CHANNEL PROTEIN CLC-E"/>
    <property type="match status" value="1"/>
</dbReference>
<comment type="subcellular location">
    <subcellularLocation>
        <location evidence="1">Membrane</location>
        <topology evidence="1">Multi-pass membrane protein</topology>
    </subcellularLocation>
</comment>
<keyword evidence="9" id="KW-0407">Ion channel</keyword>
<evidence type="ECO:0000313" key="11">
    <source>
        <dbReference type="EMBL" id="KRM04068.1"/>
    </source>
</evidence>
<keyword evidence="12" id="KW-1185">Reference proteome</keyword>
<keyword evidence="4 10" id="KW-1133">Transmembrane helix</keyword>
<feature type="transmembrane region" description="Helical" evidence="10">
    <location>
        <begin position="12"/>
        <end position="35"/>
    </location>
</feature>
<dbReference type="InterPro" id="IPR014743">
    <property type="entry name" value="Cl-channel_core"/>
</dbReference>
<proteinExistence type="predicted"/>
<keyword evidence="3 10" id="KW-0812">Transmembrane</keyword>
<evidence type="ECO:0000313" key="12">
    <source>
        <dbReference type="Proteomes" id="UP000051451"/>
    </source>
</evidence>
<gene>
    <name evidence="11" type="ORF">FC89_GL002471</name>
</gene>
<feature type="transmembrane region" description="Helical" evidence="10">
    <location>
        <begin position="157"/>
        <end position="182"/>
    </location>
</feature>
<protein>
    <recommendedName>
        <fullName evidence="13">Chloride channel protein EriC</fullName>
    </recommendedName>
</protein>
<dbReference type="PATRIC" id="fig|1423750.3.peg.2512"/>
<keyword evidence="8" id="KW-0868">Chloride</keyword>
<dbReference type="GO" id="GO:0005254">
    <property type="term" value="F:chloride channel activity"/>
    <property type="evidence" value="ECO:0007669"/>
    <property type="project" value="UniProtKB-KW"/>
</dbReference>
<evidence type="ECO:0000256" key="1">
    <source>
        <dbReference type="ARBA" id="ARBA00004141"/>
    </source>
</evidence>
<feature type="transmembrane region" description="Helical" evidence="10">
    <location>
        <begin position="363"/>
        <end position="386"/>
    </location>
</feature>
<feature type="transmembrane region" description="Helical" evidence="10">
    <location>
        <begin position="268"/>
        <end position="285"/>
    </location>
</feature>
<dbReference type="AlphaFoldDB" id="A0A0R1VL50"/>
<dbReference type="SUPFAM" id="SSF81340">
    <property type="entry name" value="Clc chloride channel"/>
    <property type="match status" value="1"/>
</dbReference>
<dbReference type="Proteomes" id="UP000051451">
    <property type="component" value="Unassembled WGS sequence"/>
</dbReference>
<dbReference type="GO" id="GO:0034707">
    <property type="term" value="C:chloride channel complex"/>
    <property type="evidence" value="ECO:0007669"/>
    <property type="project" value="UniProtKB-KW"/>
</dbReference>
<dbReference type="STRING" id="1423750.FC89_GL002471"/>
<dbReference type="InterPro" id="IPR001807">
    <property type="entry name" value="ClC"/>
</dbReference>
<keyword evidence="6 10" id="KW-0472">Membrane</keyword>
<dbReference type="Pfam" id="PF00654">
    <property type="entry name" value="Voltage_CLC"/>
    <property type="match status" value="1"/>
</dbReference>
<feature type="transmembrane region" description="Helical" evidence="10">
    <location>
        <begin position="305"/>
        <end position="323"/>
    </location>
</feature>
<feature type="transmembrane region" description="Helical" evidence="10">
    <location>
        <begin position="335"/>
        <end position="357"/>
    </location>
</feature>
<evidence type="ECO:0000256" key="8">
    <source>
        <dbReference type="ARBA" id="ARBA00023214"/>
    </source>
</evidence>
<evidence type="ECO:0008006" key="13">
    <source>
        <dbReference type="Google" id="ProtNLM"/>
    </source>
</evidence>
<evidence type="ECO:0000256" key="2">
    <source>
        <dbReference type="ARBA" id="ARBA00022448"/>
    </source>
</evidence>
<dbReference type="OrthoDB" id="112446at2"/>
<name>A0A0R1VL50_9LACO</name>
<dbReference type="GeneID" id="98320121"/>
<evidence type="ECO:0000256" key="7">
    <source>
        <dbReference type="ARBA" id="ARBA00023173"/>
    </source>
</evidence>
<feature type="transmembrane region" description="Helical" evidence="10">
    <location>
        <begin position="393"/>
        <end position="414"/>
    </location>
</feature>
<sequence>MKKILLTKEKLTLIISTLFLGVAVGLSSLLLSLFLDLIERLFLNFKESAAVPAALGVSGIHRLLSVVVGGMIAAIIWWIIRTKVRPPVTIANGLKGKEMPFYQTIIHVATQIFYVGTGGSIGRELAPREIGAMIAQHWNRLLKRWHLAELSTADQRLLIAAAAGAGFAGIYIAPITGMLFCVEILLKKIDLRTISVSLTMSVIAMLMGSLVKGFGPYYQVPTTNFPLLILPFVLVAAPLCGIIGAYFRKSFKWAEARQTKDRQILWQLPLAAALTGAISIFFPQIMGNGRALAQLAFDTTGTKLVAVLLFGALAKAIVTVITIRTGAAGGTLTPSISLGAAIGVLSGLLFINIVPQLSLAQCALIGACSLLATTQQAPLMALFMIIEISHLSYSAFLPLGLSVILAVMVSQLFLKKQ</sequence>
<evidence type="ECO:0000256" key="5">
    <source>
        <dbReference type="ARBA" id="ARBA00023065"/>
    </source>
</evidence>
<organism evidence="11 12">
    <name type="scientific">Liquorilactobacillus ghanensis DSM 18630</name>
    <dbReference type="NCBI Taxonomy" id="1423750"/>
    <lineage>
        <taxon>Bacteria</taxon>
        <taxon>Bacillati</taxon>
        <taxon>Bacillota</taxon>
        <taxon>Bacilli</taxon>
        <taxon>Lactobacillales</taxon>
        <taxon>Lactobacillaceae</taxon>
        <taxon>Liquorilactobacillus</taxon>
    </lineage>
</organism>
<dbReference type="RefSeq" id="WP_057872818.1">
    <property type="nucleotide sequence ID" value="NZ_AZGB01000030.1"/>
</dbReference>
<evidence type="ECO:0000256" key="4">
    <source>
        <dbReference type="ARBA" id="ARBA00022989"/>
    </source>
</evidence>
<keyword evidence="2" id="KW-0813">Transport</keyword>
<evidence type="ECO:0000256" key="9">
    <source>
        <dbReference type="ARBA" id="ARBA00023303"/>
    </source>
</evidence>
<comment type="caution">
    <text evidence="11">The sequence shown here is derived from an EMBL/GenBank/DDBJ whole genome shotgun (WGS) entry which is preliminary data.</text>
</comment>
<keyword evidence="5" id="KW-0406">Ion transport</keyword>
<dbReference type="PRINTS" id="PR00762">
    <property type="entry name" value="CLCHANNEL"/>
</dbReference>
<dbReference type="EMBL" id="AZGB01000030">
    <property type="protein sequence ID" value="KRM04068.1"/>
    <property type="molecule type" value="Genomic_DNA"/>
</dbReference>